<dbReference type="KEGG" id="aqu:100631732"/>
<feature type="binding site" evidence="3">
    <location>
        <position position="101"/>
    </location>
    <ligand>
        <name>Zn(2+)</name>
        <dbReference type="ChEBI" id="CHEBI:29105"/>
    </ligand>
</feature>
<reference evidence="5" key="1">
    <citation type="journal article" date="2010" name="Nature">
        <title>The Amphimedon queenslandica genome and the evolution of animal complexity.</title>
        <authorList>
            <person name="Srivastava M."/>
            <person name="Simakov O."/>
            <person name="Chapman J."/>
            <person name="Fahey B."/>
            <person name="Gauthier M.E."/>
            <person name="Mitros T."/>
            <person name="Richards G.S."/>
            <person name="Conaco C."/>
            <person name="Dacre M."/>
            <person name="Hellsten U."/>
            <person name="Larroux C."/>
            <person name="Putnam N.H."/>
            <person name="Stanke M."/>
            <person name="Adamska M."/>
            <person name="Darling A."/>
            <person name="Degnan S.M."/>
            <person name="Oakley T.H."/>
            <person name="Plachetzki D.C."/>
            <person name="Zhai Y."/>
            <person name="Adamski M."/>
            <person name="Calcino A."/>
            <person name="Cummins S.F."/>
            <person name="Goodstein D.M."/>
            <person name="Harris C."/>
            <person name="Jackson D.J."/>
            <person name="Leys S.P."/>
            <person name="Shu S."/>
            <person name="Woodcroft B.J."/>
            <person name="Vervoort M."/>
            <person name="Kosik K.S."/>
            <person name="Manning G."/>
            <person name="Degnan B.M."/>
            <person name="Rokhsar D.S."/>
        </authorList>
    </citation>
    <scope>NUCLEOTIDE SEQUENCE [LARGE SCALE GENOMIC DNA]</scope>
</reference>
<dbReference type="GO" id="GO:0005740">
    <property type="term" value="C:mitochondrial envelope"/>
    <property type="evidence" value="ECO:0007669"/>
    <property type="project" value="InterPro"/>
</dbReference>
<evidence type="ECO:0000256" key="2">
    <source>
        <dbReference type="ARBA" id="ARBA00022833"/>
    </source>
</evidence>
<dbReference type="FunFam" id="2.60.11.10:FF:000004">
    <property type="entry name" value="Cytochrome c oxidase subunit 5B"/>
    <property type="match status" value="1"/>
</dbReference>
<keyword evidence="2 3" id="KW-0862">Zinc</keyword>
<feature type="binding site" evidence="3">
    <location>
        <position position="123"/>
    </location>
    <ligand>
        <name>Zn(2+)</name>
        <dbReference type="ChEBI" id="CHEBI:29105"/>
    </ligand>
</feature>
<dbReference type="OMA" id="SIAGCIC"/>
<dbReference type="PROSITE" id="PS51359">
    <property type="entry name" value="COX5B_2"/>
    <property type="match status" value="1"/>
</dbReference>
<keyword evidence="5" id="KW-1185">Reference proteome</keyword>
<name>A0A1X7VGL2_AMPQE</name>
<evidence type="ECO:0000256" key="1">
    <source>
        <dbReference type="ARBA" id="ARBA00022723"/>
    </source>
</evidence>
<dbReference type="InterPro" id="IPR036972">
    <property type="entry name" value="Cyt_c_oxidase_su5b_sf"/>
</dbReference>
<dbReference type="GO" id="GO:0045277">
    <property type="term" value="C:respiratory chain complex IV"/>
    <property type="evidence" value="ECO:0007669"/>
    <property type="project" value="InterPro"/>
</dbReference>
<dbReference type="PANTHER" id="PTHR10122">
    <property type="entry name" value="CYTOCHROME C OXIDASE SUBUNIT 5B, MITOCHONDRIAL"/>
    <property type="match status" value="1"/>
</dbReference>
<dbReference type="CDD" id="cd00924">
    <property type="entry name" value="Cyt_c_Oxidase_Vb"/>
    <property type="match status" value="1"/>
</dbReference>
<evidence type="ECO:0000313" key="5">
    <source>
        <dbReference type="Proteomes" id="UP000007879"/>
    </source>
</evidence>
<dbReference type="Gene3D" id="2.60.11.10">
    <property type="entry name" value="Cytochrome c oxidase, subunit Vb"/>
    <property type="match status" value="1"/>
</dbReference>
<dbReference type="Pfam" id="PF01215">
    <property type="entry name" value="COX5B"/>
    <property type="match status" value="1"/>
</dbReference>
<dbReference type="InterPro" id="IPR002124">
    <property type="entry name" value="Cyt_c_oxidase_su5b"/>
</dbReference>
<dbReference type="GO" id="GO:0046872">
    <property type="term" value="F:metal ion binding"/>
    <property type="evidence" value="ECO:0007669"/>
    <property type="project" value="UniProtKB-KW"/>
</dbReference>
<sequence length="139" mass="15562">MASLARFAVGRSLLSSPYWRRSISLAYCRKSSSDSPPGHREGNIVTDSEHSYGIEKKEIDALMDGVEDPFNLNINRGPRGTKERPTLVPSLLGERIVGCVCEKDATHIKWMTLPKGDAKRCHCGHWFKLIEANPNKIKI</sequence>
<reference evidence="4" key="2">
    <citation type="submission" date="2017-05" db="UniProtKB">
        <authorList>
            <consortium name="EnsemblMetazoa"/>
        </authorList>
    </citation>
    <scope>IDENTIFICATION</scope>
</reference>
<dbReference type="EnsemblMetazoa" id="XM_003384286.3">
    <property type="protein sequence ID" value="XP_003384334.1"/>
    <property type="gene ID" value="LOC100631732"/>
</dbReference>
<accession>A0A1X7VGL2</accession>
<evidence type="ECO:0000256" key="3">
    <source>
        <dbReference type="PIRSR" id="PIRSR602124-1"/>
    </source>
</evidence>
<feature type="binding site" evidence="3">
    <location>
        <position position="121"/>
    </location>
    <ligand>
        <name>Zn(2+)</name>
        <dbReference type="ChEBI" id="CHEBI:29105"/>
    </ligand>
</feature>
<feature type="binding site" evidence="3">
    <location>
        <position position="99"/>
    </location>
    <ligand>
        <name>Zn(2+)</name>
        <dbReference type="ChEBI" id="CHEBI:29105"/>
    </ligand>
</feature>
<dbReference type="STRING" id="400682.A0A1X7VGL2"/>
<dbReference type="GO" id="GO:0006123">
    <property type="term" value="P:mitochondrial electron transport, cytochrome c to oxygen"/>
    <property type="evidence" value="ECO:0007669"/>
    <property type="project" value="InterPro"/>
</dbReference>
<dbReference type="AlphaFoldDB" id="A0A1X7VGL2"/>
<dbReference type="OrthoDB" id="10249250at2759"/>
<protein>
    <recommendedName>
        <fullName evidence="6">Cytochrome c oxidase subunit 5B, mitochondrial</fullName>
    </recommendedName>
</protein>
<organism evidence="4">
    <name type="scientific">Amphimedon queenslandica</name>
    <name type="common">Sponge</name>
    <dbReference type="NCBI Taxonomy" id="400682"/>
    <lineage>
        <taxon>Eukaryota</taxon>
        <taxon>Metazoa</taxon>
        <taxon>Porifera</taxon>
        <taxon>Demospongiae</taxon>
        <taxon>Heteroscleromorpha</taxon>
        <taxon>Haplosclerida</taxon>
        <taxon>Niphatidae</taxon>
        <taxon>Amphimedon</taxon>
    </lineage>
</organism>
<dbReference type="PANTHER" id="PTHR10122:SF0">
    <property type="entry name" value="CYTOCHROME C OXIDASE SUBUNIT 5B, ISOFORM A-RELATED"/>
    <property type="match status" value="1"/>
</dbReference>
<dbReference type="InParanoid" id="A0A1X7VGL2"/>
<dbReference type="EnsemblMetazoa" id="Aqu2.1.39201_001">
    <property type="protein sequence ID" value="Aqu2.1.39201_001"/>
    <property type="gene ID" value="Aqu2.1.39201"/>
</dbReference>
<proteinExistence type="predicted"/>
<evidence type="ECO:0000313" key="4">
    <source>
        <dbReference type="EnsemblMetazoa" id="Aqu2.1.39201_001"/>
    </source>
</evidence>
<dbReference type="eggNOG" id="KOG3352">
    <property type="taxonomic scope" value="Eukaryota"/>
</dbReference>
<keyword evidence="1 3" id="KW-0479">Metal-binding</keyword>
<evidence type="ECO:0008006" key="6">
    <source>
        <dbReference type="Google" id="ProtNLM"/>
    </source>
</evidence>
<dbReference type="Proteomes" id="UP000007879">
    <property type="component" value="Unassembled WGS sequence"/>
</dbReference>
<dbReference type="SUPFAM" id="SSF57802">
    <property type="entry name" value="Rubredoxin-like"/>
    <property type="match status" value="1"/>
</dbReference>
<gene>
    <name evidence="4" type="primary">100631732</name>
</gene>